<accession>I1IQ45</accession>
<evidence type="ECO:0000256" key="4">
    <source>
        <dbReference type="ARBA" id="ARBA00022723"/>
    </source>
</evidence>
<dbReference type="Pfam" id="PF04770">
    <property type="entry name" value="ZF-HD_dimer"/>
    <property type="match status" value="1"/>
</dbReference>
<dbReference type="InterPro" id="IPR006456">
    <property type="entry name" value="ZF_HD_homeobox_Cys/His_dimer"/>
</dbReference>
<dbReference type="EMBL" id="CM000883">
    <property type="protein sequence ID" value="KQJ90232.1"/>
    <property type="molecule type" value="Genomic_DNA"/>
</dbReference>
<reference evidence="15" key="3">
    <citation type="submission" date="2018-08" db="UniProtKB">
        <authorList>
            <consortium name="EnsemblPlants"/>
        </authorList>
    </citation>
    <scope>IDENTIFICATION</scope>
    <source>
        <strain evidence="15">cv. Bd21</strain>
    </source>
</reference>
<sequence length="352" mass="37135">MDVKYKPVAFPNGSAKKPVKPAAAAVAMAPPPPSSQVVTYQDCLRNHAANLGAHAVDGCREFLPTPENNPADPWSLKCAACGCHRNFHRRVLVEDSPPPLPQQRRGEEETPVERLPGVDSDSDSDGSGSGYDDERSMSPPPPTQQHQPPVAHNPAPVAQQPPAPPGAYFSPALAPAPHMLLSLNSSSAPGAAQQRLPVSPVAAAQMVPAGPVPAQHLGAMPMMPAQRKRFRTKFTLEQKKRMQELSERLGWRLQKRDEAIVDDRCRDIGVSKGVFKVWMHNNKHNYLGGHSARRSASASSAVATTTTASGADAAAAPPPPFNPSEAPAATGFNMNGTGGHPVNGGASSSQSA</sequence>
<dbReference type="Gramene" id="KQJ90232">
    <property type="protein sequence ID" value="KQJ90232"/>
    <property type="gene ID" value="BRADI_4g30240v3"/>
</dbReference>
<dbReference type="NCBIfam" id="TIGR01565">
    <property type="entry name" value="homeo_ZF_HD"/>
    <property type="match status" value="1"/>
</dbReference>
<keyword evidence="9" id="KW-0371">Homeobox</keyword>
<proteinExistence type="predicted"/>
<dbReference type="PROSITE" id="PS51523">
    <property type="entry name" value="ZF_HD_DIMER"/>
    <property type="match status" value="1"/>
</dbReference>
<feature type="region of interest" description="Disordered" evidence="12">
    <location>
        <begin position="94"/>
        <end position="170"/>
    </location>
</feature>
<dbReference type="Gene3D" id="1.10.10.60">
    <property type="entry name" value="Homeodomain-like"/>
    <property type="match status" value="1"/>
</dbReference>
<dbReference type="AlphaFoldDB" id="I1IQ45"/>
<evidence type="ECO:0000256" key="5">
    <source>
        <dbReference type="ARBA" id="ARBA00022771"/>
    </source>
</evidence>
<dbReference type="Proteomes" id="UP000008810">
    <property type="component" value="Chromosome 4"/>
</dbReference>
<reference evidence="14" key="2">
    <citation type="submission" date="2017-06" db="EMBL/GenBank/DDBJ databases">
        <title>WGS assembly of Brachypodium distachyon.</title>
        <authorList>
            <consortium name="The International Brachypodium Initiative"/>
            <person name="Lucas S."/>
            <person name="Harmon-Smith M."/>
            <person name="Lail K."/>
            <person name="Tice H."/>
            <person name="Grimwood J."/>
            <person name="Bruce D."/>
            <person name="Barry K."/>
            <person name="Shu S."/>
            <person name="Lindquist E."/>
            <person name="Wang M."/>
            <person name="Pitluck S."/>
            <person name="Vogel J.P."/>
            <person name="Garvin D.F."/>
            <person name="Mockler T.C."/>
            <person name="Schmutz J."/>
            <person name="Rokhsar D."/>
            <person name="Bevan M.W."/>
        </authorList>
    </citation>
    <scope>NUCLEOTIDE SEQUENCE</scope>
    <source>
        <strain evidence="14">Bd21</strain>
    </source>
</reference>
<protein>
    <recommendedName>
        <fullName evidence="13">ZF-HD dimerization-type domain-containing protein</fullName>
    </recommendedName>
</protein>
<comment type="subunit">
    <text evidence="3">Homo- and heterodimer with other ZFHD proteins.</text>
</comment>
<dbReference type="GO" id="GO:0003700">
    <property type="term" value="F:DNA-binding transcription factor activity"/>
    <property type="evidence" value="ECO:0000318"/>
    <property type="project" value="GO_Central"/>
</dbReference>
<feature type="compositionally biased region" description="Low complexity" evidence="12">
    <location>
        <begin position="144"/>
        <end position="158"/>
    </location>
</feature>
<evidence type="ECO:0000313" key="16">
    <source>
        <dbReference type="Proteomes" id="UP000008810"/>
    </source>
</evidence>
<reference evidence="14 15" key="1">
    <citation type="journal article" date="2010" name="Nature">
        <title>Genome sequencing and analysis of the model grass Brachypodium distachyon.</title>
        <authorList>
            <consortium name="International Brachypodium Initiative"/>
        </authorList>
    </citation>
    <scope>NUCLEOTIDE SEQUENCE [LARGE SCALE GENOMIC DNA]</scope>
    <source>
        <strain evidence="14">Bd21</strain>
        <strain evidence="15">cv. Bd21</strain>
    </source>
</reference>
<feature type="region of interest" description="Disordered" evidence="12">
    <location>
        <begin position="297"/>
        <end position="352"/>
    </location>
</feature>
<evidence type="ECO:0000256" key="12">
    <source>
        <dbReference type="SAM" id="MobiDB-lite"/>
    </source>
</evidence>
<keyword evidence="8" id="KW-0238">DNA-binding</keyword>
<dbReference type="eggNOG" id="ENOG502QWG3">
    <property type="taxonomic scope" value="Eukaryota"/>
</dbReference>
<feature type="domain" description="ZF-HD dimerization-type" evidence="13">
    <location>
        <begin position="40"/>
        <end position="91"/>
    </location>
</feature>
<keyword evidence="4" id="KW-0479">Metal-binding</keyword>
<dbReference type="HOGENOM" id="CLU_039237_1_0_1"/>
<keyword evidence="11" id="KW-0539">Nucleus</keyword>
<dbReference type="InterPro" id="IPR009057">
    <property type="entry name" value="Homeodomain-like_sf"/>
</dbReference>
<feature type="compositionally biased region" description="Low complexity" evidence="12">
    <location>
        <begin position="297"/>
        <end position="315"/>
    </location>
</feature>
<dbReference type="FunFam" id="1.10.10.60:FF:000257">
    <property type="entry name" value="Zinc-finger homeodomain protein 2"/>
    <property type="match status" value="1"/>
</dbReference>
<comment type="function">
    <text evidence="1">Putative transcription factor.</text>
</comment>
<evidence type="ECO:0000256" key="3">
    <source>
        <dbReference type="ARBA" id="ARBA00011416"/>
    </source>
</evidence>
<dbReference type="GO" id="GO:0008270">
    <property type="term" value="F:zinc ion binding"/>
    <property type="evidence" value="ECO:0007669"/>
    <property type="project" value="UniProtKB-KW"/>
</dbReference>
<evidence type="ECO:0000313" key="14">
    <source>
        <dbReference type="EMBL" id="KQJ90232.1"/>
    </source>
</evidence>
<dbReference type="GO" id="GO:0006355">
    <property type="term" value="P:regulation of DNA-templated transcription"/>
    <property type="evidence" value="ECO:0000318"/>
    <property type="project" value="GO_Central"/>
</dbReference>
<dbReference type="GO" id="GO:0000976">
    <property type="term" value="F:transcription cis-regulatory region binding"/>
    <property type="evidence" value="ECO:0000318"/>
    <property type="project" value="GO_Central"/>
</dbReference>
<keyword evidence="6" id="KW-0862">Zinc</keyword>
<evidence type="ECO:0000256" key="10">
    <source>
        <dbReference type="ARBA" id="ARBA00023163"/>
    </source>
</evidence>
<evidence type="ECO:0000256" key="11">
    <source>
        <dbReference type="ARBA" id="ARBA00023242"/>
    </source>
</evidence>
<dbReference type="GO" id="GO:0005634">
    <property type="term" value="C:nucleus"/>
    <property type="evidence" value="ECO:0000318"/>
    <property type="project" value="GO_Central"/>
</dbReference>
<dbReference type="EnsemblPlants" id="KQJ90232">
    <property type="protein sequence ID" value="KQJ90232"/>
    <property type="gene ID" value="BRADI_4g30240v3"/>
</dbReference>
<keyword evidence="10" id="KW-0804">Transcription</keyword>
<dbReference type="STRING" id="15368.I1IQ45"/>
<evidence type="ECO:0000256" key="7">
    <source>
        <dbReference type="ARBA" id="ARBA00023015"/>
    </source>
</evidence>
<dbReference type="OMA" id="AGNHHEN"/>
<evidence type="ECO:0000256" key="6">
    <source>
        <dbReference type="ARBA" id="ARBA00022833"/>
    </source>
</evidence>
<keyword evidence="5" id="KW-0863">Zinc-finger</keyword>
<dbReference type="KEGG" id="bdi:100825855"/>
<dbReference type="RefSeq" id="XP_003576527.1">
    <property type="nucleotide sequence ID" value="XM_003576479.4"/>
</dbReference>
<dbReference type="NCBIfam" id="TIGR01566">
    <property type="entry name" value="ZF_HD_prot_N"/>
    <property type="match status" value="1"/>
</dbReference>
<name>I1IQ45_BRADI</name>
<dbReference type="PANTHER" id="PTHR31948">
    <property type="entry name" value="ZINC-FINGER HOMEODOMAIN PROTEIN 2"/>
    <property type="match status" value="1"/>
</dbReference>
<dbReference type="GeneID" id="100825855"/>
<evidence type="ECO:0000256" key="9">
    <source>
        <dbReference type="ARBA" id="ARBA00023155"/>
    </source>
</evidence>
<evidence type="ECO:0000259" key="13">
    <source>
        <dbReference type="PROSITE" id="PS51523"/>
    </source>
</evidence>
<dbReference type="OrthoDB" id="682018at2759"/>
<evidence type="ECO:0000313" key="15">
    <source>
        <dbReference type="EnsemblPlants" id="KQJ90232"/>
    </source>
</evidence>
<organism evidence="15">
    <name type="scientific">Brachypodium distachyon</name>
    <name type="common">Purple false brome</name>
    <name type="synonym">Trachynia distachya</name>
    <dbReference type="NCBI Taxonomy" id="15368"/>
    <lineage>
        <taxon>Eukaryota</taxon>
        <taxon>Viridiplantae</taxon>
        <taxon>Streptophyta</taxon>
        <taxon>Embryophyta</taxon>
        <taxon>Tracheophyta</taxon>
        <taxon>Spermatophyta</taxon>
        <taxon>Magnoliopsida</taxon>
        <taxon>Liliopsida</taxon>
        <taxon>Poales</taxon>
        <taxon>Poaceae</taxon>
        <taxon>BOP clade</taxon>
        <taxon>Pooideae</taxon>
        <taxon>Stipodae</taxon>
        <taxon>Brachypodieae</taxon>
        <taxon>Brachypodium</taxon>
    </lineage>
</organism>
<keyword evidence="16" id="KW-1185">Reference proteome</keyword>
<evidence type="ECO:0000256" key="8">
    <source>
        <dbReference type="ARBA" id="ARBA00023125"/>
    </source>
</evidence>
<gene>
    <name evidence="15" type="primary">LOC100825855</name>
    <name evidence="14" type="ORF">BRADI_4g30240v3</name>
</gene>
<evidence type="ECO:0000256" key="1">
    <source>
        <dbReference type="ARBA" id="ARBA00004049"/>
    </source>
</evidence>
<comment type="subcellular location">
    <subcellularLocation>
        <location evidence="2">Nucleus</location>
    </subcellularLocation>
</comment>
<dbReference type="PANTHER" id="PTHR31948:SF52">
    <property type="entry name" value="ZINC-FINGER HOMEODOMAIN PROTEIN 9"/>
    <property type="match status" value="1"/>
</dbReference>
<keyword evidence="7" id="KW-0805">Transcription regulation</keyword>
<dbReference type="SUPFAM" id="SSF46689">
    <property type="entry name" value="Homeodomain-like"/>
    <property type="match status" value="1"/>
</dbReference>
<evidence type="ECO:0000256" key="2">
    <source>
        <dbReference type="ARBA" id="ARBA00004123"/>
    </source>
</evidence>
<dbReference type="InterPro" id="IPR006455">
    <property type="entry name" value="Homeodomain_ZF_HD"/>
</dbReference>